<keyword evidence="2" id="KW-0812">Transmembrane</keyword>
<feature type="region of interest" description="Disordered" evidence="1">
    <location>
        <begin position="353"/>
        <end position="441"/>
    </location>
</feature>
<feature type="region of interest" description="Disordered" evidence="1">
    <location>
        <begin position="460"/>
        <end position="555"/>
    </location>
</feature>
<accession>A0A8E2AMX8</accession>
<keyword evidence="2" id="KW-0472">Membrane</keyword>
<feature type="compositionally biased region" description="Basic and acidic residues" evidence="1">
    <location>
        <begin position="246"/>
        <end position="259"/>
    </location>
</feature>
<evidence type="ECO:0000313" key="4">
    <source>
        <dbReference type="Proteomes" id="UP000250043"/>
    </source>
</evidence>
<keyword evidence="2" id="KW-1133">Transmembrane helix</keyword>
<feature type="region of interest" description="Disordered" evidence="1">
    <location>
        <begin position="163"/>
        <end position="206"/>
    </location>
</feature>
<dbReference type="AlphaFoldDB" id="A0A8E2AMX8"/>
<evidence type="ECO:0000313" key="3">
    <source>
        <dbReference type="EMBL" id="OCH87471.1"/>
    </source>
</evidence>
<dbReference type="Proteomes" id="UP000250043">
    <property type="component" value="Unassembled WGS sequence"/>
</dbReference>
<feature type="compositionally biased region" description="Basic and acidic residues" evidence="1">
    <location>
        <begin position="1"/>
        <end position="10"/>
    </location>
</feature>
<keyword evidence="4" id="KW-1185">Reference proteome</keyword>
<organism evidence="3 4">
    <name type="scientific">Obba rivulosa</name>
    <dbReference type="NCBI Taxonomy" id="1052685"/>
    <lineage>
        <taxon>Eukaryota</taxon>
        <taxon>Fungi</taxon>
        <taxon>Dikarya</taxon>
        <taxon>Basidiomycota</taxon>
        <taxon>Agaricomycotina</taxon>
        <taxon>Agaricomycetes</taxon>
        <taxon>Polyporales</taxon>
        <taxon>Gelatoporiaceae</taxon>
        <taxon>Obba</taxon>
    </lineage>
</organism>
<protein>
    <submittedName>
        <fullName evidence="3">Uncharacterized protein</fullName>
    </submittedName>
</protein>
<feature type="compositionally biased region" description="Pro residues" evidence="1">
    <location>
        <begin position="425"/>
        <end position="438"/>
    </location>
</feature>
<proteinExistence type="predicted"/>
<feature type="region of interest" description="Disordered" evidence="1">
    <location>
        <begin position="1"/>
        <end position="28"/>
    </location>
</feature>
<sequence>MAKPDPHDTPATRNAPQPRPSPSRRHRRKIHLSRCLPTCQATPSSSILALLGTVAAATCTVDGHPLPTQTPPPDFLCPGLDLYPAPTQPPTPRATVPLPEIDDDSQVPRFLTQAFLVRENAVNLQLAPKYVQGNDGLWRKTDHYSLYGSMVCVDPPCSDMALPTSSIVPDDPSASPQSTSIFPGDVSLPTPQVDAGSLPPGWSKSSDDDHDLLTPIITVLSLVLAMGICLFISGCVVWRKKRRTQRMKDPEKRDSRDSLSDSDSEQEDADKAQRVRRQKRLWAKASARWRANMRPLARRRRKRPVPSVKDDDDQPLSDTSSMLPSASSTSLRNFSLLPDPALDAASLRSSASSITAPHSPASSATQSRCSSPSRPSPSLPPAYLFSSPASPVNALNRRRAQFSERRTSSEMAEPPLAHGSHVLCPSPPPRTASSPPPADGIHAAHLAIDDKAVLARMAEYASVPPPEGSDPMSDVAGESSAAYASVPPLEEDFEDIPFPIRGSLDSEPGEAPANLGRSFPLASESHLMLTPDADDTAHAPSYEAGPSRLSHLLPPPPTKLPASMFYEYAPSFEDDIVNVEPVMGPSAPPFEDQPPDASAPPLAYDYMLDATVLPSAPDLVDDETGSIEPGHDPHDGHSFLPQSRPGSACAARPRSLSTQLGSPSGQSRTSGIGPPCYPA</sequence>
<dbReference type="OrthoDB" id="2756128at2759"/>
<dbReference type="EMBL" id="KV722484">
    <property type="protein sequence ID" value="OCH87471.1"/>
    <property type="molecule type" value="Genomic_DNA"/>
</dbReference>
<name>A0A8E2AMX8_9APHY</name>
<reference evidence="3 4" key="1">
    <citation type="submission" date="2016-07" db="EMBL/GenBank/DDBJ databases">
        <title>Draft genome of the white-rot fungus Obba rivulosa 3A-2.</title>
        <authorList>
            <consortium name="DOE Joint Genome Institute"/>
            <person name="Miettinen O."/>
            <person name="Riley R."/>
            <person name="Acob R."/>
            <person name="Barry K."/>
            <person name="Cullen D."/>
            <person name="De Vries R."/>
            <person name="Hainaut M."/>
            <person name="Hatakka A."/>
            <person name="Henrissat B."/>
            <person name="Hilden K."/>
            <person name="Kuo R."/>
            <person name="Labutti K."/>
            <person name="Lipzen A."/>
            <person name="Makela M.R."/>
            <person name="Sandor L."/>
            <person name="Spatafora J.W."/>
            <person name="Grigoriev I.V."/>
            <person name="Hibbett D.S."/>
        </authorList>
    </citation>
    <scope>NUCLEOTIDE SEQUENCE [LARGE SCALE GENOMIC DNA]</scope>
    <source>
        <strain evidence="3 4">3A-2</strain>
    </source>
</reference>
<feature type="transmembrane region" description="Helical" evidence="2">
    <location>
        <begin position="212"/>
        <end position="238"/>
    </location>
</feature>
<feature type="region of interest" description="Disordered" evidence="1">
    <location>
        <begin position="579"/>
        <end position="602"/>
    </location>
</feature>
<gene>
    <name evidence="3" type="ORF">OBBRIDRAFT_796183</name>
</gene>
<feature type="region of interest" description="Disordered" evidence="1">
    <location>
        <begin position="242"/>
        <end position="277"/>
    </location>
</feature>
<evidence type="ECO:0000256" key="1">
    <source>
        <dbReference type="SAM" id="MobiDB-lite"/>
    </source>
</evidence>
<feature type="compositionally biased region" description="Polar residues" evidence="1">
    <location>
        <begin position="655"/>
        <end position="670"/>
    </location>
</feature>
<feature type="region of interest" description="Disordered" evidence="1">
    <location>
        <begin position="292"/>
        <end position="330"/>
    </location>
</feature>
<feature type="compositionally biased region" description="Low complexity" evidence="1">
    <location>
        <begin position="316"/>
        <end position="330"/>
    </location>
</feature>
<feature type="region of interest" description="Disordered" evidence="1">
    <location>
        <begin position="616"/>
        <end position="679"/>
    </location>
</feature>
<evidence type="ECO:0000256" key="2">
    <source>
        <dbReference type="SAM" id="Phobius"/>
    </source>
</evidence>